<keyword evidence="4" id="KW-1185">Reference proteome</keyword>
<evidence type="ECO:0000259" key="2">
    <source>
        <dbReference type="PROSITE" id="PS50011"/>
    </source>
</evidence>
<organism evidence="3 4">
    <name type="scientific">Schizopora paradoxa</name>
    <dbReference type="NCBI Taxonomy" id="27342"/>
    <lineage>
        <taxon>Eukaryota</taxon>
        <taxon>Fungi</taxon>
        <taxon>Dikarya</taxon>
        <taxon>Basidiomycota</taxon>
        <taxon>Agaricomycotina</taxon>
        <taxon>Agaricomycetes</taxon>
        <taxon>Hymenochaetales</taxon>
        <taxon>Schizoporaceae</taxon>
        <taxon>Schizopora</taxon>
    </lineage>
</organism>
<dbReference type="PANTHER" id="PTHR47975:SF70">
    <property type="entry name" value="PROTEIN KINASE DOMAIN-CONTAINING PROTEIN"/>
    <property type="match status" value="1"/>
</dbReference>
<evidence type="ECO:0000313" key="4">
    <source>
        <dbReference type="Proteomes" id="UP000053477"/>
    </source>
</evidence>
<reference evidence="3 4" key="1">
    <citation type="submission" date="2015-04" db="EMBL/GenBank/DDBJ databases">
        <title>Complete genome sequence of Schizopora paradoxa KUC8140, a cosmopolitan wood degrader in East Asia.</title>
        <authorList>
            <consortium name="DOE Joint Genome Institute"/>
            <person name="Min B."/>
            <person name="Park H."/>
            <person name="Jang Y."/>
            <person name="Kim J.-J."/>
            <person name="Kim K.H."/>
            <person name="Pangilinan J."/>
            <person name="Lipzen A."/>
            <person name="Riley R."/>
            <person name="Grigoriev I.V."/>
            <person name="Spatafora J.W."/>
            <person name="Choi I.-G."/>
        </authorList>
    </citation>
    <scope>NUCLEOTIDE SEQUENCE [LARGE SCALE GENOMIC DNA]</scope>
    <source>
        <strain evidence="3 4">KUC8140</strain>
    </source>
</reference>
<dbReference type="Proteomes" id="UP000053477">
    <property type="component" value="Unassembled WGS sequence"/>
</dbReference>
<dbReference type="PROSITE" id="PS00109">
    <property type="entry name" value="PROTEIN_KINASE_TYR"/>
    <property type="match status" value="1"/>
</dbReference>
<dbReference type="GO" id="GO:0004672">
    <property type="term" value="F:protein kinase activity"/>
    <property type="evidence" value="ECO:0007669"/>
    <property type="project" value="InterPro"/>
</dbReference>
<dbReference type="InterPro" id="IPR001245">
    <property type="entry name" value="Ser-Thr/Tyr_kinase_cat_dom"/>
</dbReference>
<dbReference type="Gene3D" id="1.10.510.10">
    <property type="entry name" value="Transferase(Phosphotransferase) domain 1"/>
    <property type="match status" value="1"/>
</dbReference>
<name>A0A0H2RB82_9AGAM</name>
<sequence length="443" mass="50975">MWVSGTCPLVQNTSSGWPIGVVALELYRQPVSSEWHSHIANITMQPRNGSSCSSEKNEIRNVLIRKLRGVHSNISEFLAWCNVPLLNTSALIFNVGHTAEPVLDYVSRRLPRTLSIKENIDKFESPEMLEFGLRTVSSFNDIEPEILMGVTRGLIWLHKNDIVHGDLRCENIIVENDKAILVNYGNTLYFYRSYKISLTSVYAILGLYTSVFAKAEDITIAKDIYDLATCFREVRFSASNNSSWSPESLTFGKILMGKPTCDDSLTKHFQNDVSRSELQMDSLRSEYMRREQLSKIWSIMRKCWSDDMNVRPSAEDVLTSLISTKHSINHWQHVTEADMQMALNQYKDLGIEDTRPYNTKYNLNNIYEDTGKVLQQALAFRKPLSLLPTAWNLGSESTLECLQMHSMYFTEMEFNEIRSASRRKHPREDTEIEAPRKNMRWKG</sequence>
<dbReference type="EMBL" id="KQ086068">
    <property type="protein sequence ID" value="KLO09054.1"/>
    <property type="molecule type" value="Genomic_DNA"/>
</dbReference>
<proteinExistence type="predicted"/>
<dbReference type="OrthoDB" id="4062651at2759"/>
<feature type="region of interest" description="Disordered" evidence="1">
    <location>
        <begin position="420"/>
        <end position="443"/>
    </location>
</feature>
<dbReference type="PANTHER" id="PTHR47975">
    <property type="entry name" value="S-LOCUS LECTIN KINASE FAMILY PROTEIN"/>
    <property type="match status" value="1"/>
</dbReference>
<dbReference type="InterPro" id="IPR008266">
    <property type="entry name" value="Tyr_kinase_AS"/>
</dbReference>
<dbReference type="GO" id="GO:0005524">
    <property type="term" value="F:ATP binding"/>
    <property type="evidence" value="ECO:0007669"/>
    <property type="project" value="InterPro"/>
</dbReference>
<gene>
    <name evidence="3" type="ORF">SCHPADRAFT_893408</name>
</gene>
<evidence type="ECO:0000256" key="1">
    <source>
        <dbReference type="SAM" id="MobiDB-lite"/>
    </source>
</evidence>
<protein>
    <recommendedName>
        <fullName evidence="2">Protein kinase domain-containing protein</fullName>
    </recommendedName>
</protein>
<dbReference type="AlphaFoldDB" id="A0A0H2RB82"/>
<dbReference type="InParanoid" id="A0A0H2RB82"/>
<feature type="compositionally biased region" description="Basic and acidic residues" evidence="1">
    <location>
        <begin position="426"/>
        <end position="436"/>
    </location>
</feature>
<evidence type="ECO:0000313" key="3">
    <source>
        <dbReference type="EMBL" id="KLO09054.1"/>
    </source>
</evidence>
<dbReference type="PROSITE" id="PS50011">
    <property type="entry name" value="PROTEIN_KINASE_DOM"/>
    <property type="match status" value="1"/>
</dbReference>
<dbReference type="SUPFAM" id="SSF56112">
    <property type="entry name" value="Protein kinase-like (PK-like)"/>
    <property type="match status" value="1"/>
</dbReference>
<dbReference type="InterPro" id="IPR011009">
    <property type="entry name" value="Kinase-like_dom_sf"/>
</dbReference>
<dbReference type="InterPro" id="IPR000719">
    <property type="entry name" value="Prot_kinase_dom"/>
</dbReference>
<feature type="domain" description="Protein kinase" evidence="2">
    <location>
        <begin position="1"/>
        <end position="329"/>
    </location>
</feature>
<dbReference type="Pfam" id="PF07714">
    <property type="entry name" value="PK_Tyr_Ser-Thr"/>
    <property type="match status" value="1"/>
</dbReference>
<accession>A0A0H2RB82</accession>